<sequence length="218" mass="24425">MGWFWGSSSPKGTDNPSNPLSHLDPALRDFLLKESPLKPSSPPPLQPSDGPTPTPAAPETPSPTQNPRTANSPYGDRYADIWAQYTPQGFTQASKSSQEQLADILQAYKYRKSLIARAALENCVGEQSALHECYRHGGFAQKARGCGVEKGQLQDCYTTQTKFLQAMGYMSDFARSAEVDERIQMHADKLYQEQVRQDELAEEEKRAERTARERKRKS</sequence>
<organism evidence="2 3">
    <name type="scientific">Tuber aestivum</name>
    <name type="common">summer truffle</name>
    <dbReference type="NCBI Taxonomy" id="59557"/>
    <lineage>
        <taxon>Eukaryota</taxon>
        <taxon>Fungi</taxon>
        <taxon>Dikarya</taxon>
        <taxon>Ascomycota</taxon>
        <taxon>Pezizomycotina</taxon>
        <taxon>Pezizomycetes</taxon>
        <taxon>Pezizales</taxon>
        <taxon>Tuberaceae</taxon>
        <taxon>Tuber</taxon>
    </lineage>
</organism>
<feature type="region of interest" description="Disordered" evidence="1">
    <location>
        <begin position="194"/>
        <end position="218"/>
    </location>
</feature>
<evidence type="ECO:0000313" key="3">
    <source>
        <dbReference type="Proteomes" id="UP001412239"/>
    </source>
</evidence>
<reference evidence="2" key="1">
    <citation type="submission" date="2015-10" db="EMBL/GenBank/DDBJ databases">
        <authorList>
            <person name="Regsiter A."/>
            <person name="william w."/>
        </authorList>
    </citation>
    <scope>NUCLEOTIDE SEQUENCE</scope>
    <source>
        <strain evidence="2">Montdore</strain>
    </source>
</reference>
<dbReference type="Proteomes" id="UP001412239">
    <property type="component" value="Unassembled WGS sequence"/>
</dbReference>
<dbReference type="EMBL" id="LN890990">
    <property type="protein sequence ID" value="CUS12450.1"/>
    <property type="molecule type" value="Genomic_DNA"/>
</dbReference>
<keyword evidence="3" id="KW-1185">Reference proteome</keyword>
<feature type="compositionally biased region" description="Basic and acidic residues" evidence="1">
    <location>
        <begin position="194"/>
        <end position="211"/>
    </location>
</feature>
<feature type="compositionally biased region" description="Basic and acidic residues" evidence="1">
    <location>
        <begin position="25"/>
        <end position="36"/>
    </location>
</feature>
<accession>A0A292Q166</accession>
<gene>
    <name evidence="2" type="ORF">GSTUAT00003415001</name>
</gene>
<feature type="compositionally biased region" description="Pro residues" evidence="1">
    <location>
        <begin position="39"/>
        <end position="61"/>
    </location>
</feature>
<dbReference type="AlphaFoldDB" id="A0A292Q166"/>
<evidence type="ECO:0000256" key="1">
    <source>
        <dbReference type="SAM" id="MobiDB-lite"/>
    </source>
</evidence>
<feature type="region of interest" description="Disordered" evidence="1">
    <location>
        <begin position="1"/>
        <end position="73"/>
    </location>
</feature>
<protein>
    <submittedName>
        <fullName evidence="2">Uncharacterized protein</fullName>
    </submittedName>
</protein>
<proteinExistence type="predicted"/>
<name>A0A292Q166_9PEZI</name>
<feature type="compositionally biased region" description="Polar residues" evidence="1">
    <location>
        <begin position="1"/>
        <end position="20"/>
    </location>
</feature>
<evidence type="ECO:0000313" key="2">
    <source>
        <dbReference type="EMBL" id="CUS12450.1"/>
    </source>
</evidence>